<dbReference type="InterPro" id="IPR008928">
    <property type="entry name" value="6-hairpin_glycosidase_sf"/>
</dbReference>
<dbReference type="Pfam" id="PF00759">
    <property type="entry name" value="Glyco_hydro_9"/>
    <property type="match status" value="1"/>
</dbReference>
<dbReference type="Gene3D" id="1.50.10.10">
    <property type="match status" value="1"/>
</dbReference>
<reference evidence="4 5" key="1">
    <citation type="submission" date="2021-12" db="EMBL/GenBank/DDBJ databases">
        <title>Genome sequencing of bacteria with rrn-lacking chromosome and rrn-plasmid.</title>
        <authorList>
            <person name="Anda M."/>
            <person name="Iwasaki W."/>
        </authorList>
    </citation>
    <scope>NUCLEOTIDE SEQUENCE [LARGE SCALE GENOMIC DNA]</scope>
    <source>
        <strain evidence="4 5">DSM 100852</strain>
    </source>
</reference>
<evidence type="ECO:0000313" key="5">
    <source>
        <dbReference type="Proteomes" id="UP001348817"/>
    </source>
</evidence>
<keyword evidence="2" id="KW-0624">Polysaccharide degradation</keyword>
<organism evidence="4 5">
    <name type="scientific">Fulvitalea axinellae</name>
    <dbReference type="NCBI Taxonomy" id="1182444"/>
    <lineage>
        <taxon>Bacteria</taxon>
        <taxon>Pseudomonadati</taxon>
        <taxon>Bacteroidota</taxon>
        <taxon>Cytophagia</taxon>
        <taxon>Cytophagales</taxon>
        <taxon>Persicobacteraceae</taxon>
        <taxon>Fulvitalea</taxon>
    </lineage>
</organism>
<evidence type="ECO:0000259" key="3">
    <source>
        <dbReference type="Pfam" id="PF00759"/>
    </source>
</evidence>
<dbReference type="GO" id="GO:0000272">
    <property type="term" value="P:polysaccharide catabolic process"/>
    <property type="evidence" value="ECO:0007669"/>
    <property type="project" value="UniProtKB-KW"/>
</dbReference>
<accession>A0AAU9CJV6</accession>
<protein>
    <recommendedName>
        <fullName evidence="3">Glycoside hydrolase family 9 domain-containing protein</fullName>
    </recommendedName>
</protein>
<dbReference type="AlphaFoldDB" id="A0AAU9CJV6"/>
<proteinExistence type="predicted"/>
<dbReference type="InterPro" id="IPR012341">
    <property type="entry name" value="6hp_glycosidase-like_sf"/>
</dbReference>
<dbReference type="Proteomes" id="UP001348817">
    <property type="component" value="Chromosome"/>
</dbReference>
<dbReference type="KEGG" id="fax:FUAX_20520"/>
<dbReference type="EMBL" id="AP025314">
    <property type="protein sequence ID" value="BDD09620.1"/>
    <property type="molecule type" value="Genomic_DNA"/>
</dbReference>
<name>A0AAU9CJV6_9BACT</name>
<dbReference type="GO" id="GO:0004553">
    <property type="term" value="F:hydrolase activity, hydrolyzing O-glycosyl compounds"/>
    <property type="evidence" value="ECO:0007669"/>
    <property type="project" value="InterPro"/>
</dbReference>
<evidence type="ECO:0000313" key="4">
    <source>
        <dbReference type="EMBL" id="BDD09620.1"/>
    </source>
</evidence>
<evidence type="ECO:0000256" key="2">
    <source>
        <dbReference type="ARBA" id="ARBA00023326"/>
    </source>
</evidence>
<keyword evidence="1" id="KW-0119">Carbohydrate metabolism</keyword>
<sequence length="581" mass="65681">MFTFYCLAKMRELVCVFLILLSLRGYAQTPGVLFSRIGYDLSGEKRIIISGDEKSAVKQGVLAEIVGNNQKTEASPKYWGEKWRKHWWVIDISDLKKGDYECRISEDTIHFSVKPDALWEDTWKEVSIVQLQGRVKMREENSVKMGPEFAQGGGWQDCGGSLRETNSHATMLIGLMDMLEFSPNRISQFDQNEIRRQMIIGLDYIAYCQEKGKELGKGEGAIIHEWPRHKNVITGDVAKGALCFARASRVLKDYSPEKAKEYQKRAVRSFDWLDENGSQDHPGGTSFRGDVLPDDGFHRIAYGAPEGYKRPEEWMTRDLVTMTWTALELAKSGKKKYKKSAVKYADQLMARQIAKDDAEGGFYGHFRVFSSSPFSEKAWSHHHMGFDAGATFPHYLVPLIEMSELWAGHPKANSWKKTVNDFAYGYFLPACNENPFRLLPMGYFKNEGILTFSGLWHGMNGAYGSAAALALDLEKMTGDKQFGQIATGNLQWIAGLNAGVKEQGKFVSKSMIYGIGQEYIGSWTKLEGTICNGFESDRQFQFTEPKKENDGPFVFTDEGWITHSGGWLSAISRLVREKKSL</sequence>
<dbReference type="SUPFAM" id="SSF48208">
    <property type="entry name" value="Six-hairpin glycosidases"/>
    <property type="match status" value="1"/>
</dbReference>
<dbReference type="InterPro" id="IPR001701">
    <property type="entry name" value="Glyco_hydro_9"/>
</dbReference>
<evidence type="ECO:0000256" key="1">
    <source>
        <dbReference type="ARBA" id="ARBA00023277"/>
    </source>
</evidence>
<gene>
    <name evidence="4" type="ORF">FUAX_20520</name>
</gene>
<keyword evidence="5" id="KW-1185">Reference proteome</keyword>
<feature type="domain" description="Glycoside hydrolase family 9" evidence="3">
    <location>
        <begin position="150"/>
        <end position="498"/>
    </location>
</feature>